<dbReference type="Gene3D" id="3.40.350.10">
    <property type="entry name" value="Creatinase/prolidase N-terminal domain"/>
    <property type="match status" value="1"/>
</dbReference>
<dbReference type="RefSeq" id="WP_158957417.1">
    <property type="nucleotide sequence ID" value="NZ_CP046916.1"/>
</dbReference>
<dbReference type="SUPFAM" id="SSF53092">
    <property type="entry name" value="Creatinase/prolidase N-terminal domain"/>
    <property type="match status" value="1"/>
</dbReference>
<dbReference type="OrthoDB" id="2063713at2"/>
<feature type="domain" description="Creatinase N-terminal" evidence="1">
    <location>
        <begin position="21"/>
        <end position="156"/>
    </location>
</feature>
<accession>A0A7Z2GQP1</accession>
<keyword evidence="3" id="KW-1185">Reference proteome</keyword>
<evidence type="ECO:0000313" key="3">
    <source>
        <dbReference type="Proteomes" id="UP000433577"/>
    </source>
</evidence>
<evidence type="ECO:0000259" key="1">
    <source>
        <dbReference type="Pfam" id="PF01321"/>
    </source>
</evidence>
<dbReference type="InterPro" id="IPR000587">
    <property type="entry name" value="Creatinase_N"/>
</dbReference>
<name>A0A7Z2GQP1_9BURK</name>
<evidence type="ECO:0000313" key="2">
    <source>
        <dbReference type="EMBL" id="QGZ66211.1"/>
    </source>
</evidence>
<gene>
    <name evidence="2" type="ORF">FAZ98_30860</name>
</gene>
<dbReference type="Pfam" id="PF01321">
    <property type="entry name" value="Creatinase_N"/>
    <property type="match status" value="1"/>
</dbReference>
<dbReference type="KEGG" id="pacs:FAZ98_30860"/>
<sequence>MRRGLIGWDHDEVAPAVLERRVQRVQQAMREQNIDAILAYTSFAQPSAVQWLTHFVPYWSEALAVLTREGQPTLLASLTQRVHPWIREVSHLADVKVAPRLGDKTVEVLREAFGQSGFRMGVIGLDTLPWSVGGALIHAFGADAIADASELYAALRQPADEAEIALARRAIVIGTQAMAQIPADATRASDVLSAVDRAARWAGAEEVLLRIAPDYRDDAPLRRMESDAPLGERYALEISVAYKGAWVRLARCFGQVRADRYAQLDAWFAAAAARFEPARALPAPPEGEVKAWTFEACSGVYPLEVVATQRDVSEACAPGTLGTLSVECALADGPWRASATLLTGSGIVAPATV</sequence>
<dbReference type="InterPro" id="IPR029149">
    <property type="entry name" value="Creatin/AminoP/Spt16_N"/>
</dbReference>
<dbReference type="EMBL" id="CP046916">
    <property type="protein sequence ID" value="QGZ66211.1"/>
    <property type="molecule type" value="Genomic_DNA"/>
</dbReference>
<reference evidence="2 3" key="1">
    <citation type="submission" date="2019-12" db="EMBL/GenBank/DDBJ databases">
        <title>Paraburkholderia acidiphila 7Q-K02 sp. nov and Paraburkholderia acidisoli DHF22 sp. nov., two strains isolated from forest soil.</title>
        <authorList>
            <person name="Gao Z."/>
            <person name="Qiu L."/>
        </authorList>
    </citation>
    <scope>NUCLEOTIDE SEQUENCE [LARGE SCALE GENOMIC DNA]</scope>
    <source>
        <strain evidence="2 3">DHF22</strain>
    </source>
</reference>
<organism evidence="2 3">
    <name type="scientific">Paraburkholderia acidisoli</name>
    <dbReference type="NCBI Taxonomy" id="2571748"/>
    <lineage>
        <taxon>Bacteria</taxon>
        <taxon>Pseudomonadati</taxon>
        <taxon>Pseudomonadota</taxon>
        <taxon>Betaproteobacteria</taxon>
        <taxon>Burkholderiales</taxon>
        <taxon>Burkholderiaceae</taxon>
        <taxon>Paraburkholderia</taxon>
    </lineage>
</organism>
<protein>
    <recommendedName>
        <fullName evidence="1">Creatinase N-terminal domain-containing protein</fullName>
    </recommendedName>
</protein>
<proteinExistence type="predicted"/>
<dbReference type="Proteomes" id="UP000433577">
    <property type="component" value="Chromosome 4"/>
</dbReference>
<dbReference type="AlphaFoldDB" id="A0A7Z2GQP1"/>